<dbReference type="AlphaFoldDB" id="A0A7S1IBG5"/>
<evidence type="ECO:0000313" key="1">
    <source>
        <dbReference type="EMBL" id="CAD9007154.1"/>
    </source>
</evidence>
<sequence length="191" mass="21681">MFQPVDSGWVGVEPAMVIMVEHFALTYVKQLNHRNPAVRRYTQRGLWDAYVRYHSDMPCVQVPFGKKCPSHDTDHDKMVSLLMRSGFTITFPQYLTAKVPSFPMASCQHAWQAVQVHHVMETGVRSLTHAVQHVRSHKSGTYLDAVLNKVDEKAKQAASLSLSLWGGWRGSNPPRCVFFTKDCRCRTSHAP</sequence>
<accession>A0A7S1IBG5</accession>
<reference evidence="1" key="1">
    <citation type="submission" date="2021-01" db="EMBL/GenBank/DDBJ databases">
        <authorList>
            <person name="Corre E."/>
            <person name="Pelletier E."/>
            <person name="Niang G."/>
            <person name="Scheremetjew M."/>
            <person name="Finn R."/>
            <person name="Kale V."/>
            <person name="Holt S."/>
            <person name="Cochrane G."/>
            <person name="Meng A."/>
            <person name="Brown T."/>
            <person name="Cohen L."/>
        </authorList>
    </citation>
    <scope>NUCLEOTIDE SEQUENCE</scope>
    <source>
        <strain evidence="1">NIES-381</strain>
    </source>
</reference>
<organism evidence="1">
    <name type="scientific">Eutreptiella gymnastica</name>
    <dbReference type="NCBI Taxonomy" id="73025"/>
    <lineage>
        <taxon>Eukaryota</taxon>
        <taxon>Discoba</taxon>
        <taxon>Euglenozoa</taxon>
        <taxon>Euglenida</taxon>
        <taxon>Spirocuta</taxon>
        <taxon>Euglenophyceae</taxon>
        <taxon>Eutreptiales</taxon>
        <taxon>Eutreptiaceae</taxon>
        <taxon>Eutreptiella</taxon>
    </lineage>
</organism>
<proteinExistence type="predicted"/>
<gene>
    <name evidence="1" type="ORF">EGYM00392_LOCUS18246</name>
</gene>
<dbReference type="EMBL" id="HBGA01049790">
    <property type="protein sequence ID" value="CAD9007154.1"/>
    <property type="molecule type" value="Transcribed_RNA"/>
</dbReference>
<protein>
    <submittedName>
        <fullName evidence="1">Uncharacterized protein</fullName>
    </submittedName>
</protein>
<name>A0A7S1IBG5_9EUGL</name>